<gene>
    <name evidence="1" type="ORF">QYF61_003625</name>
</gene>
<accession>A0AAN7NRQ1</accession>
<evidence type="ECO:0000313" key="1">
    <source>
        <dbReference type="EMBL" id="KAK4820705.1"/>
    </source>
</evidence>
<comment type="caution">
    <text evidence="1">The sequence shown here is derived from an EMBL/GenBank/DDBJ whole genome shotgun (WGS) entry which is preliminary data.</text>
</comment>
<proteinExistence type="predicted"/>
<reference evidence="1 2" key="1">
    <citation type="journal article" date="2023" name="J. Hered.">
        <title>Chromosome-level genome of the wood stork (Mycteria americana) provides insight into avian chromosome evolution.</title>
        <authorList>
            <person name="Flamio R. Jr."/>
            <person name="Ramstad K.M."/>
        </authorList>
    </citation>
    <scope>NUCLEOTIDE SEQUENCE [LARGE SCALE GENOMIC DNA]</scope>
    <source>
        <strain evidence="1">JAX WOST 10</strain>
    </source>
</reference>
<sequence>MKLNKGKCKALHLGRNNPMYWYRLGTGCLESSFAEKDLGVILDNKLNMSQQMHPCSKEGQKPPGLYVEREVDGEVVKLVADRGGVNWL</sequence>
<dbReference type="EMBL" id="JAUNZN010000005">
    <property type="protein sequence ID" value="KAK4820705.1"/>
    <property type="molecule type" value="Genomic_DNA"/>
</dbReference>
<dbReference type="Proteomes" id="UP001333110">
    <property type="component" value="Unassembled WGS sequence"/>
</dbReference>
<dbReference type="AlphaFoldDB" id="A0AAN7NRQ1"/>
<keyword evidence="2" id="KW-1185">Reference proteome</keyword>
<dbReference type="PANTHER" id="PTHR33332">
    <property type="entry name" value="REVERSE TRANSCRIPTASE DOMAIN-CONTAINING PROTEIN"/>
    <property type="match status" value="1"/>
</dbReference>
<name>A0AAN7NRQ1_MYCAM</name>
<protein>
    <submittedName>
        <fullName evidence="1">Uncharacterized protein</fullName>
    </submittedName>
</protein>
<organism evidence="1 2">
    <name type="scientific">Mycteria americana</name>
    <name type="common">Wood stork</name>
    <dbReference type="NCBI Taxonomy" id="33587"/>
    <lineage>
        <taxon>Eukaryota</taxon>
        <taxon>Metazoa</taxon>
        <taxon>Chordata</taxon>
        <taxon>Craniata</taxon>
        <taxon>Vertebrata</taxon>
        <taxon>Euteleostomi</taxon>
        <taxon>Archelosauria</taxon>
        <taxon>Archosauria</taxon>
        <taxon>Dinosauria</taxon>
        <taxon>Saurischia</taxon>
        <taxon>Theropoda</taxon>
        <taxon>Coelurosauria</taxon>
        <taxon>Aves</taxon>
        <taxon>Neognathae</taxon>
        <taxon>Neoaves</taxon>
        <taxon>Aequornithes</taxon>
        <taxon>Ciconiiformes</taxon>
        <taxon>Ciconiidae</taxon>
        <taxon>Mycteria</taxon>
    </lineage>
</organism>
<evidence type="ECO:0000313" key="2">
    <source>
        <dbReference type="Proteomes" id="UP001333110"/>
    </source>
</evidence>